<evidence type="ECO:0000256" key="1">
    <source>
        <dbReference type="ARBA" id="ARBA00022603"/>
    </source>
</evidence>
<comment type="caution">
    <text evidence="5">The sequence shown here is derived from an EMBL/GenBank/DDBJ whole genome shotgun (WGS) entry which is preliminary data.</text>
</comment>
<dbReference type="AlphaFoldDB" id="A0AAW9RKA3"/>
<evidence type="ECO:0000313" key="5">
    <source>
        <dbReference type="EMBL" id="MEJ8572687.1"/>
    </source>
</evidence>
<proteinExistence type="predicted"/>
<name>A0AAW9RKA3_9HYPH</name>
<evidence type="ECO:0000256" key="4">
    <source>
        <dbReference type="ARBA" id="ARBA00022884"/>
    </source>
</evidence>
<dbReference type="SUPFAM" id="SSF53335">
    <property type="entry name" value="S-adenosyl-L-methionine-dependent methyltransferases"/>
    <property type="match status" value="1"/>
</dbReference>
<evidence type="ECO:0000256" key="3">
    <source>
        <dbReference type="ARBA" id="ARBA00022691"/>
    </source>
</evidence>
<keyword evidence="4" id="KW-0694">RNA-binding</keyword>
<dbReference type="EMBL" id="JAZHOF010000005">
    <property type="protein sequence ID" value="MEJ8572687.1"/>
    <property type="molecule type" value="Genomic_DNA"/>
</dbReference>
<keyword evidence="2" id="KW-0808">Transferase</keyword>
<dbReference type="GO" id="GO:0008168">
    <property type="term" value="F:methyltransferase activity"/>
    <property type="evidence" value="ECO:0007669"/>
    <property type="project" value="UniProtKB-KW"/>
</dbReference>
<reference evidence="5 6" key="1">
    <citation type="submission" date="2024-02" db="EMBL/GenBank/DDBJ databases">
        <title>Genome analysis and characterization of Microbaculum marinisediminis sp. nov., isolated from marine sediment.</title>
        <authorList>
            <person name="Du Z.-J."/>
            <person name="Ye Y.-Q."/>
            <person name="Zhang Z.-R."/>
            <person name="Yuan S.-M."/>
            <person name="Zhang X.-Y."/>
        </authorList>
    </citation>
    <scope>NUCLEOTIDE SEQUENCE [LARGE SCALE GENOMIC DNA]</scope>
    <source>
        <strain evidence="5 6">SDUM1044001</strain>
    </source>
</reference>
<dbReference type="Pfam" id="PF00398">
    <property type="entry name" value="RrnaAD"/>
    <property type="match status" value="1"/>
</dbReference>
<sequence>MRSSQIDIRKQTILDELIFLREWIGNPLKTGAVSPSGRWLARAMAAEVDLASNAPVVELGPGTGVFTKALIDRGVDPRRLILIEYNADFCGLLARRFPGVRIVNGDAYALTGHLERLGISRIASVVTGLPLLSRPMDRRIELIEAGIKALAPGAPLIQFTYGPQAPVPAQPGRFDVRRGKRVLLNMPPATVWVYSRG</sequence>
<dbReference type="CDD" id="cd02440">
    <property type="entry name" value="AdoMet_MTases"/>
    <property type="match status" value="1"/>
</dbReference>
<keyword evidence="3" id="KW-0949">S-adenosyl-L-methionine</keyword>
<gene>
    <name evidence="5" type="ORF">V3328_14445</name>
</gene>
<dbReference type="RefSeq" id="WP_340330376.1">
    <property type="nucleotide sequence ID" value="NZ_JAZHOF010000005.1"/>
</dbReference>
<dbReference type="Gene3D" id="3.40.50.150">
    <property type="entry name" value="Vaccinia Virus protein VP39"/>
    <property type="match status" value="1"/>
</dbReference>
<dbReference type="InterPro" id="IPR001737">
    <property type="entry name" value="KsgA/Erm"/>
</dbReference>
<keyword evidence="6" id="KW-1185">Reference proteome</keyword>
<dbReference type="Proteomes" id="UP001378188">
    <property type="component" value="Unassembled WGS sequence"/>
</dbReference>
<evidence type="ECO:0000256" key="2">
    <source>
        <dbReference type="ARBA" id="ARBA00022679"/>
    </source>
</evidence>
<evidence type="ECO:0000313" key="6">
    <source>
        <dbReference type="Proteomes" id="UP001378188"/>
    </source>
</evidence>
<keyword evidence="1 5" id="KW-0489">Methyltransferase</keyword>
<dbReference type="GO" id="GO:0032259">
    <property type="term" value="P:methylation"/>
    <property type="evidence" value="ECO:0007669"/>
    <property type="project" value="UniProtKB-KW"/>
</dbReference>
<organism evidence="5 6">
    <name type="scientific">Microbaculum marinum</name>
    <dbReference type="NCBI Taxonomy" id="1764581"/>
    <lineage>
        <taxon>Bacteria</taxon>
        <taxon>Pseudomonadati</taxon>
        <taxon>Pseudomonadota</taxon>
        <taxon>Alphaproteobacteria</taxon>
        <taxon>Hyphomicrobiales</taxon>
        <taxon>Tepidamorphaceae</taxon>
        <taxon>Microbaculum</taxon>
    </lineage>
</organism>
<dbReference type="InterPro" id="IPR029063">
    <property type="entry name" value="SAM-dependent_MTases_sf"/>
</dbReference>
<accession>A0AAW9RKA3</accession>
<protein>
    <submittedName>
        <fullName evidence="5">Methyltransferase</fullName>
    </submittedName>
</protein>